<dbReference type="Proteomes" id="UP000008281">
    <property type="component" value="Unassembled WGS sequence"/>
</dbReference>
<protein>
    <submittedName>
        <fullName evidence="2">Uncharacterized protein</fullName>
    </submittedName>
</protein>
<feature type="compositionally biased region" description="Basic and acidic residues" evidence="1">
    <location>
        <begin position="30"/>
        <end position="40"/>
    </location>
</feature>
<evidence type="ECO:0000313" key="2">
    <source>
        <dbReference type="EMBL" id="EFP04611.1"/>
    </source>
</evidence>
<reference evidence="2" key="1">
    <citation type="submission" date="2007-07" db="EMBL/GenBank/DDBJ databases">
        <title>PCAP assembly of the Caenorhabditis remanei genome.</title>
        <authorList>
            <consortium name="The Caenorhabditis remanei Sequencing Consortium"/>
            <person name="Wilson R.K."/>
        </authorList>
    </citation>
    <scope>NUCLEOTIDE SEQUENCE [LARGE SCALE GENOMIC DNA]</scope>
    <source>
        <strain evidence="2">PB4641</strain>
    </source>
</reference>
<accession>E3MLP6</accession>
<dbReference type="InParanoid" id="E3MLP6"/>
<organism evidence="3">
    <name type="scientific">Caenorhabditis remanei</name>
    <name type="common">Caenorhabditis vulgaris</name>
    <dbReference type="NCBI Taxonomy" id="31234"/>
    <lineage>
        <taxon>Eukaryota</taxon>
        <taxon>Metazoa</taxon>
        <taxon>Ecdysozoa</taxon>
        <taxon>Nematoda</taxon>
        <taxon>Chromadorea</taxon>
        <taxon>Rhabditida</taxon>
        <taxon>Rhabditina</taxon>
        <taxon>Rhabditomorpha</taxon>
        <taxon>Rhabditoidea</taxon>
        <taxon>Rhabditidae</taxon>
        <taxon>Peloderinae</taxon>
        <taxon>Caenorhabditis</taxon>
    </lineage>
</organism>
<sequence>MSGNFSKHQSVSHTSSGSSVTSPVTDDAVEMVREKGDSLSRTHRSRGVVCKMRIPLGTVAKSCFNPNSFYSICTPIIVIYKKYVISPL</sequence>
<evidence type="ECO:0000256" key="1">
    <source>
        <dbReference type="SAM" id="MobiDB-lite"/>
    </source>
</evidence>
<gene>
    <name evidence="2" type="ORF">CRE_31295</name>
</gene>
<name>E3MLP6_CAERE</name>
<feature type="compositionally biased region" description="Low complexity" evidence="1">
    <location>
        <begin position="11"/>
        <end position="25"/>
    </location>
</feature>
<feature type="region of interest" description="Disordered" evidence="1">
    <location>
        <begin position="1"/>
        <end position="40"/>
    </location>
</feature>
<proteinExistence type="predicted"/>
<dbReference type="HOGENOM" id="CLU_2471215_0_0_1"/>
<keyword evidence="3" id="KW-1185">Reference proteome</keyword>
<dbReference type="AlphaFoldDB" id="E3MLP6"/>
<evidence type="ECO:0000313" key="3">
    <source>
        <dbReference type="Proteomes" id="UP000008281"/>
    </source>
</evidence>
<dbReference type="EMBL" id="DS268455">
    <property type="protein sequence ID" value="EFP04611.1"/>
    <property type="molecule type" value="Genomic_DNA"/>
</dbReference>